<evidence type="ECO:0000313" key="3">
    <source>
        <dbReference type="Proteomes" id="UP000030949"/>
    </source>
</evidence>
<dbReference type="Gene3D" id="3.40.50.720">
    <property type="entry name" value="NAD(P)-binding Rossmann-like Domain"/>
    <property type="match status" value="1"/>
</dbReference>
<name>A0A0B1Z416_9PSED</name>
<dbReference type="InterPro" id="IPR051783">
    <property type="entry name" value="NAD(P)-dependent_oxidoreduct"/>
</dbReference>
<dbReference type="GO" id="GO:0005737">
    <property type="term" value="C:cytoplasm"/>
    <property type="evidence" value="ECO:0007669"/>
    <property type="project" value="TreeGrafter"/>
</dbReference>
<dbReference type="InterPro" id="IPR001509">
    <property type="entry name" value="Epimerase_deHydtase"/>
</dbReference>
<dbReference type="RefSeq" id="WP_039588858.1">
    <property type="nucleotide sequence ID" value="NZ_JQGJ02000004.1"/>
</dbReference>
<dbReference type="GO" id="GO:0004029">
    <property type="term" value="F:aldehyde dehydrogenase (NAD+) activity"/>
    <property type="evidence" value="ECO:0007669"/>
    <property type="project" value="TreeGrafter"/>
</dbReference>
<dbReference type="OrthoDB" id="9801056at2"/>
<evidence type="ECO:0000313" key="2">
    <source>
        <dbReference type="EMBL" id="KHK65784.1"/>
    </source>
</evidence>
<reference evidence="3" key="1">
    <citation type="submission" date="2015-03" db="EMBL/GenBank/DDBJ databases">
        <title>Pseudomonas frederiksbergensis hydrocarbon degrader.</title>
        <authorList>
            <person name="Brown L.M."/>
            <person name="Ruiz O.N."/>
            <person name="Mueller S."/>
            <person name="Gunasekera T.S."/>
        </authorList>
    </citation>
    <scope>NUCLEOTIDE SEQUENCE [LARGE SCALE GENOMIC DNA]</scope>
    <source>
        <strain evidence="3">SI8</strain>
    </source>
</reference>
<dbReference type="SUPFAM" id="SSF51735">
    <property type="entry name" value="NAD(P)-binding Rossmann-fold domains"/>
    <property type="match status" value="1"/>
</dbReference>
<dbReference type="Pfam" id="PF01370">
    <property type="entry name" value="Epimerase"/>
    <property type="match status" value="1"/>
</dbReference>
<dbReference type="PANTHER" id="PTHR48079">
    <property type="entry name" value="PROTEIN YEEZ"/>
    <property type="match status" value="1"/>
</dbReference>
<organism evidence="2 3">
    <name type="scientific">Pseudomonas frederiksbergensis</name>
    <dbReference type="NCBI Taxonomy" id="104087"/>
    <lineage>
        <taxon>Bacteria</taxon>
        <taxon>Pseudomonadati</taxon>
        <taxon>Pseudomonadota</taxon>
        <taxon>Gammaproteobacteria</taxon>
        <taxon>Pseudomonadales</taxon>
        <taxon>Pseudomonadaceae</taxon>
        <taxon>Pseudomonas</taxon>
    </lineage>
</organism>
<feature type="domain" description="NAD-dependent epimerase/dehydratase" evidence="1">
    <location>
        <begin position="7"/>
        <end position="222"/>
    </location>
</feature>
<dbReference type="PROSITE" id="PS51257">
    <property type="entry name" value="PROKAR_LIPOPROTEIN"/>
    <property type="match status" value="1"/>
</dbReference>
<sequence>MAVSKKILITGATGFIGCELLHYLLPRRDLELVALVRRQSLDIPNAVTQLVIGADPLPGDVATVVHLAGRAHVLKESSSSPIDLYRADNVEFTLSLAREALARGVRRFVFISSIGVNGPCTNGAPFNEESIPAPAADYAISKWEAEQALIELLRGSDMELVIIRPPLVYAGHARGNFRRLMKLVSTGLPMPFAAVKNRRSMISLDNLVNFISLCIDHPRAVNETFLVSDGVDFSTAQIVELLAGGMGKRVLMLPVAPIFMRWCARAVGMRGAFEQLCGSLQVDTDKARDLLGWSPPVSAESAIMQAGRDFRVLQRRR</sequence>
<accession>A0A0B1Z416</accession>
<evidence type="ECO:0000259" key="1">
    <source>
        <dbReference type="Pfam" id="PF01370"/>
    </source>
</evidence>
<dbReference type="Proteomes" id="UP000030949">
    <property type="component" value="Unassembled WGS sequence"/>
</dbReference>
<dbReference type="PANTHER" id="PTHR48079:SF6">
    <property type="entry name" value="NAD(P)-BINDING DOMAIN-CONTAINING PROTEIN-RELATED"/>
    <property type="match status" value="1"/>
</dbReference>
<gene>
    <name evidence="2" type="ORF">JZ00_03100</name>
</gene>
<dbReference type="InterPro" id="IPR036291">
    <property type="entry name" value="NAD(P)-bd_dom_sf"/>
</dbReference>
<protein>
    <recommendedName>
        <fullName evidence="1">NAD-dependent epimerase/dehydratase domain-containing protein</fullName>
    </recommendedName>
</protein>
<proteinExistence type="predicted"/>
<comment type="caution">
    <text evidence="2">The sequence shown here is derived from an EMBL/GenBank/DDBJ whole genome shotgun (WGS) entry which is preliminary data.</text>
</comment>
<dbReference type="EMBL" id="JQGJ01000002">
    <property type="protein sequence ID" value="KHK65784.1"/>
    <property type="molecule type" value="Genomic_DNA"/>
</dbReference>
<dbReference type="AlphaFoldDB" id="A0A0B1Z416"/>